<feature type="compositionally biased region" description="Basic and acidic residues" evidence="1">
    <location>
        <begin position="22"/>
        <end position="32"/>
    </location>
</feature>
<gene>
    <name evidence="2" type="ORF">CVT26_011679</name>
</gene>
<reference evidence="2 3" key="1">
    <citation type="journal article" date="2018" name="Evol. Lett.">
        <title>Horizontal gene cluster transfer increased hallucinogenic mushroom diversity.</title>
        <authorList>
            <person name="Reynolds H.T."/>
            <person name="Vijayakumar V."/>
            <person name="Gluck-Thaler E."/>
            <person name="Korotkin H.B."/>
            <person name="Matheny P.B."/>
            <person name="Slot J.C."/>
        </authorList>
    </citation>
    <scope>NUCLEOTIDE SEQUENCE [LARGE SCALE GENOMIC DNA]</scope>
    <source>
        <strain evidence="2 3">SRW20</strain>
    </source>
</reference>
<sequence>MIRPGIEERNRGSHQGIPPTPKVERQGDEPDHALAPNFKDGKSETTTSKLHEEKAKRVVFHRPGNMYRFLRYEEKKKRGRNRKRRKVKRVTNDYQQRPNKEAGRGRRAERALQKTSVVQRARTSG</sequence>
<dbReference type="InParanoid" id="A0A409WCC2"/>
<feature type="compositionally biased region" description="Basic and acidic residues" evidence="1">
    <location>
        <begin position="39"/>
        <end position="56"/>
    </location>
</feature>
<feature type="region of interest" description="Disordered" evidence="1">
    <location>
        <begin position="1"/>
        <end position="56"/>
    </location>
</feature>
<feature type="compositionally biased region" description="Basic and acidic residues" evidence="1">
    <location>
        <begin position="1"/>
        <end position="11"/>
    </location>
</feature>
<dbReference type="Proteomes" id="UP000284706">
    <property type="component" value="Unassembled WGS sequence"/>
</dbReference>
<proteinExistence type="predicted"/>
<feature type="compositionally biased region" description="Polar residues" evidence="1">
    <location>
        <begin position="113"/>
        <end position="125"/>
    </location>
</feature>
<keyword evidence="3" id="KW-1185">Reference proteome</keyword>
<evidence type="ECO:0000313" key="3">
    <source>
        <dbReference type="Proteomes" id="UP000284706"/>
    </source>
</evidence>
<evidence type="ECO:0000313" key="2">
    <source>
        <dbReference type="EMBL" id="PPQ76110.1"/>
    </source>
</evidence>
<feature type="compositionally biased region" description="Basic residues" evidence="1">
    <location>
        <begin position="77"/>
        <end position="89"/>
    </location>
</feature>
<feature type="compositionally biased region" description="Basic and acidic residues" evidence="1">
    <location>
        <begin position="98"/>
        <end position="112"/>
    </location>
</feature>
<organism evidence="2 3">
    <name type="scientific">Gymnopilus dilepis</name>
    <dbReference type="NCBI Taxonomy" id="231916"/>
    <lineage>
        <taxon>Eukaryota</taxon>
        <taxon>Fungi</taxon>
        <taxon>Dikarya</taxon>
        <taxon>Basidiomycota</taxon>
        <taxon>Agaricomycotina</taxon>
        <taxon>Agaricomycetes</taxon>
        <taxon>Agaricomycetidae</taxon>
        <taxon>Agaricales</taxon>
        <taxon>Agaricineae</taxon>
        <taxon>Hymenogastraceae</taxon>
        <taxon>Gymnopilus</taxon>
    </lineage>
</organism>
<protein>
    <submittedName>
        <fullName evidence="2">Uncharacterized protein</fullName>
    </submittedName>
</protein>
<feature type="region of interest" description="Disordered" evidence="1">
    <location>
        <begin position="71"/>
        <end position="125"/>
    </location>
</feature>
<accession>A0A409WCC2</accession>
<comment type="caution">
    <text evidence="2">The sequence shown here is derived from an EMBL/GenBank/DDBJ whole genome shotgun (WGS) entry which is preliminary data.</text>
</comment>
<name>A0A409WCC2_9AGAR</name>
<dbReference type="AlphaFoldDB" id="A0A409WCC2"/>
<evidence type="ECO:0000256" key="1">
    <source>
        <dbReference type="SAM" id="MobiDB-lite"/>
    </source>
</evidence>
<dbReference type="EMBL" id="NHYE01005195">
    <property type="protein sequence ID" value="PPQ76110.1"/>
    <property type="molecule type" value="Genomic_DNA"/>
</dbReference>